<reference evidence="5 6" key="1">
    <citation type="journal article" date="2024" name="Front Chem Biol">
        <title>Unveiling the potential of Daldinia eschscholtzii MFLUCC 19-0629 through bioactivity and bioinformatics studies for enhanced sustainable agriculture production.</title>
        <authorList>
            <person name="Brooks S."/>
            <person name="Weaver J.A."/>
            <person name="Klomchit A."/>
            <person name="Alharthi S.A."/>
            <person name="Onlamun T."/>
            <person name="Nurani R."/>
            <person name="Vong T.K."/>
            <person name="Alberti F."/>
            <person name="Greco C."/>
        </authorList>
    </citation>
    <scope>NUCLEOTIDE SEQUENCE [LARGE SCALE GENOMIC DNA]</scope>
    <source>
        <strain evidence="5">MFLUCC 19-0629</strain>
    </source>
</reference>
<gene>
    <name evidence="5" type="ORF">Daesc_005772</name>
</gene>
<comment type="caution">
    <text evidence="5">The sequence shown here is derived from an EMBL/GenBank/DDBJ whole genome shotgun (WGS) entry which is preliminary data.</text>
</comment>
<evidence type="ECO:0000313" key="5">
    <source>
        <dbReference type="EMBL" id="KAK6953468.1"/>
    </source>
</evidence>
<accession>A0AAX6MLE4</accession>
<sequence length="322" mass="34104">MRSASVLPVFMGLLGAGLAQNENVTLIDPINRYDNLTLSPPAQGFPILQRDFEVPPDCGETTYVGRGRLQGLNALITGGDSGIGRSVVIAFLREGANVAINYLPEEEPDVDDLADFLQEEGLSFERIPGDLLNETFCTELVHEAADRLGGLDIMVQNAAYSGILSGESWQPIESQSTEQLERIFRTNVFANFFLTRAAVPLLPRGGSIVFTTSGIINSVDSNAIDYGSSKASISYMIRSLSAQLAPKGIRVNGVAPGLTYSPFLASGGFTAEAISTIGGANAYGRIEQPAELAPIYVNLADPLATYASGNIWAATGSVPGPV</sequence>
<keyword evidence="2" id="KW-0521">NADP</keyword>
<dbReference type="EMBL" id="JBANMG010000005">
    <property type="protein sequence ID" value="KAK6953468.1"/>
    <property type="molecule type" value="Genomic_DNA"/>
</dbReference>
<dbReference type="Pfam" id="PF13561">
    <property type="entry name" value="adh_short_C2"/>
    <property type="match status" value="1"/>
</dbReference>
<dbReference type="PRINTS" id="PR00081">
    <property type="entry name" value="GDHRDH"/>
</dbReference>
<dbReference type="GO" id="GO:0016614">
    <property type="term" value="F:oxidoreductase activity, acting on CH-OH group of donors"/>
    <property type="evidence" value="ECO:0007669"/>
    <property type="project" value="UniProtKB-ARBA"/>
</dbReference>
<dbReference type="PANTHER" id="PTHR48107">
    <property type="entry name" value="NADPH-DEPENDENT ALDEHYDE REDUCTASE-LIKE PROTEIN, CHLOROPLASTIC-RELATED"/>
    <property type="match status" value="1"/>
</dbReference>
<comment type="similarity">
    <text evidence="1">Belongs to the short-chain dehydrogenases/reductases (SDR) family.</text>
</comment>
<keyword evidence="4" id="KW-0732">Signal</keyword>
<keyword evidence="3" id="KW-0560">Oxidoreductase</keyword>
<dbReference type="AlphaFoldDB" id="A0AAX6MLE4"/>
<dbReference type="SUPFAM" id="SSF51735">
    <property type="entry name" value="NAD(P)-binding Rossmann-fold domains"/>
    <property type="match status" value="1"/>
</dbReference>
<evidence type="ECO:0000256" key="1">
    <source>
        <dbReference type="ARBA" id="ARBA00006484"/>
    </source>
</evidence>
<dbReference type="InterPro" id="IPR002347">
    <property type="entry name" value="SDR_fam"/>
</dbReference>
<dbReference type="PROSITE" id="PS00061">
    <property type="entry name" value="ADH_SHORT"/>
    <property type="match status" value="1"/>
</dbReference>
<dbReference type="Proteomes" id="UP001369815">
    <property type="component" value="Unassembled WGS sequence"/>
</dbReference>
<evidence type="ECO:0000313" key="6">
    <source>
        <dbReference type="Proteomes" id="UP001369815"/>
    </source>
</evidence>
<proteinExistence type="inferred from homology"/>
<keyword evidence="6" id="KW-1185">Reference proteome</keyword>
<dbReference type="InterPro" id="IPR036291">
    <property type="entry name" value="NAD(P)-bd_dom_sf"/>
</dbReference>
<evidence type="ECO:0000256" key="4">
    <source>
        <dbReference type="SAM" id="SignalP"/>
    </source>
</evidence>
<dbReference type="PANTHER" id="PTHR48107:SF16">
    <property type="entry name" value="NADPH-DEPENDENT ALDEHYDE REDUCTASE 1, CHLOROPLASTIC"/>
    <property type="match status" value="1"/>
</dbReference>
<feature type="signal peptide" evidence="4">
    <location>
        <begin position="1"/>
        <end position="19"/>
    </location>
</feature>
<organism evidence="5 6">
    <name type="scientific">Daldinia eschscholtzii</name>
    <dbReference type="NCBI Taxonomy" id="292717"/>
    <lineage>
        <taxon>Eukaryota</taxon>
        <taxon>Fungi</taxon>
        <taxon>Dikarya</taxon>
        <taxon>Ascomycota</taxon>
        <taxon>Pezizomycotina</taxon>
        <taxon>Sordariomycetes</taxon>
        <taxon>Xylariomycetidae</taxon>
        <taxon>Xylariales</taxon>
        <taxon>Hypoxylaceae</taxon>
        <taxon>Daldinia</taxon>
    </lineage>
</organism>
<feature type="chain" id="PRO_5043399656" evidence="4">
    <location>
        <begin position="20"/>
        <end position="322"/>
    </location>
</feature>
<evidence type="ECO:0000256" key="2">
    <source>
        <dbReference type="ARBA" id="ARBA00022857"/>
    </source>
</evidence>
<evidence type="ECO:0000256" key="3">
    <source>
        <dbReference type="ARBA" id="ARBA00023002"/>
    </source>
</evidence>
<protein>
    <submittedName>
        <fullName evidence="5">Uncharacterized protein</fullName>
    </submittedName>
</protein>
<name>A0AAX6MLE4_9PEZI</name>
<dbReference type="Gene3D" id="3.40.50.720">
    <property type="entry name" value="NAD(P)-binding Rossmann-like Domain"/>
    <property type="match status" value="1"/>
</dbReference>
<dbReference type="InterPro" id="IPR020904">
    <property type="entry name" value="Sc_DH/Rdtase_CS"/>
</dbReference>